<keyword evidence="5" id="KW-0732">Signal</keyword>
<dbReference type="InterPro" id="IPR006781">
    <property type="entry name" value="ApoC-I"/>
</dbReference>
<reference evidence="8" key="1">
    <citation type="journal article" date="2018" name="PLoS ONE">
        <title>Chinook salmon (Oncorhynchus tshawytscha) genome and transcriptome.</title>
        <authorList>
            <person name="Christensen K.A."/>
            <person name="Leong J.S."/>
            <person name="Sakhrani D."/>
            <person name="Biagi C.A."/>
            <person name="Minkley D.R."/>
            <person name="Withler R.E."/>
            <person name="Rondeau E.B."/>
            <person name="Koop B.F."/>
            <person name="Devlin R.H."/>
        </authorList>
    </citation>
    <scope>NUCLEOTIDE SEQUENCE [LARGE SCALE GENOMIC DNA]</scope>
</reference>
<dbReference type="GO" id="GO:0034361">
    <property type="term" value="C:very-low-density lipoprotein particle"/>
    <property type="evidence" value="ECO:0007669"/>
    <property type="project" value="TreeGrafter"/>
</dbReference>
<dbReference type="PANTHER" id="PTHR16565:SF2">
    <property type="entry name" value="APOLIPOPROTEIN C-I"/>
    <property type="match status" value="1"/>
</dbReference>
<dbReference type="Proteomes" id="UP000694402">
    <property type="component" value="Unassembled WGS sequence"/>
</dbReference>
<accession>A0AAZ3RUB1</accession>
<dbReference type="GO" id="GO:0004859">
    <property type="term" value="F:phospholipase inhibitor activity"/>
    <property type="evidence" value="ECO:0007669"/>
    <property type="project" value="TreeGrafter"/>
</dbReference>
<dbReference type="Gene3D" id="4.10.260.30">
    <property type="entry name" value="Apolipoprotein C-I"/>
    <property type="match status" value="1"/>
</dbReference>
<reference evidence="7" key="2">
    <citation type="submission" date="2025-08" db="UniProtKB">
        <authorList>
            <consortium name="Ensembl"/>
        </authorList>
    </citation>
    <scope>IDENTIFICATION</scope>
</reference>
<dbReference type="GO" id="GO:0005504">
    <property type="term" value="F:fatty acid binding"/>
    <property type="evidence" value="ECO:0007669"/>
    <property type="project" value="TreeGrafter"/>
</dbReference>
<evidence type="ECO:0000256" key="6">
    <source>
        <dbReference type="ARBA" id="ARBA00023055"/>
    </source>
</evidence>
<comment type="similarity">
    <text evidence="2">Belongs to the apolipoprotein C1 family.</text>
</comment>
<dbReference type="GO" id="GO:0034447">
    <property type="term" value="P:very-low-density lipoprotein particle clearance"/>
    <property type="evidence" value="ECO:0007669"/>
    <property type="project" value="TreeGrafter"/>
</dbReference>
<dbReference type="InterPro" id="IPR043081">
    <property type="entry name" value="ApoC-1_sf"/>
</dbReference>
<dbReference type="GO" id="GO:0050995">
    <property type="term" value="P:negative regulation of lipid catabolic process"/>
    <property type="evidence" value="ECO:0007669"/>
    <property type="project" value="TreeGrafter"/>
</dbReference>
<dbReference type="GO" id="GO:0034364">
    <property type="term" value="C:high-density lipoprotein particle"/>
    <property type="evidence" value="ECO:0007669"/>
    <property type="project" value="TreeGrafter"/>
</dbReference>
<keyword evidence="8" id="KW-1185">Reference proteome</keyword>
<dbReference type="AlphaFoldDB" id="A0AAZ3RUB1"/>
<keyword evidence="4" id="KW-0964">Secreted</keyword>
<dbReference type="GO" id="GO:0006869">
    <property type="term" value="P:lipid transport"/>
    <property type="evidence" value="ECO:0007669"/>
    <property type="project" value="UniProtKB-KW"/>
</dbReference>
<dbReference type="GO" id="GO:0010916">
    <property type="term" value="P:negative regulation of very-low-density lipoprotein particle clearance"/>
    <property type="evidence" value="ECO:0007669"/>
    <property type="project" value="TreeGrafter"/>
</dbReference>
<evidence type="ECO:0008006" key="9">
    <source>
        <dbReference type="Google" id="ProtNLM"/>
    </source>
</evidence>
<dbReference type="Pfam" id="PF04691">
    <property type="entry name" value="ApoC-I"/>
    <property type="match status" value="1"/>
</dbReference>
<reference evidence="7" key="3">
    <citation type="submission" date="2025-09" db="UniProtKB">
        <authorList>
            <consortium name="Ensembl"/>
        </authorList>
    </citation>
    <scope>IDENTIFICATION</scope>
</reference>
<evidence type="ECO:0000256" key="2">
    <source>
        <dbReference type="ARBA" id="ARBA00009204"/>
    </source>
</evidence>
<dbReference type="GeneTree" id="ENSGT00990000204583"/>
<protein>
    <recommendedName>
        <fullName evidence="9">Apolipoprotein C-I</fullName>
    </recommendedName>
</protein>
<dbReference type="Ensembl" id="ENSOTST00005120028.1">
    <property type="protein sequence ID" value="ENSOTSP00005144688.1"/>
    <property type="gene ID" value="ENSOTSG00005025822.2"/>
</dbReference>
<evidence type="ECO:0000256" key="3">
    <source>
        <dbReference type="ARBA" id="ARBA00022448"/>
    </source>
</evidence>
<keyword evidence="3" id="KW-0813">Transport</keyword>
<keyword evidence="6" id="KW-0445">Lipid transport</keyword>
<dbReference type="GO" id="GO:0042157">
    <property type="term" value="P:lipoprotein metabolic process"/>
    <property type="evidence" value="ECO:0007669"/>
    <property type="project" value="InterPro"/>
</dbReference>
<evidence type="ECO:0000256" key="5">
    <source>
        <dbReference type="ARBA" id="ARBA00022729"/>
    </source>
</evidence>
<dbReference type="GO" id="GO:0006641">
    <property type="term" value="P:triglyceride metabolic process"/>
    <property type="evidence" value="ECO:0007669"/>
    <property type="project" value="TreeGrafter"/>
</dbReference>
<dbReference type="PANTHER" id="PTHR16565">
    <property type="entry name" value="APOLIPOPROTEIN C-I"/>
    <property type="match status" value="1"/>
</dbReference>
<gene>
    <name evidence="7" type="primary">LOC112226616</name>
</gene>
<evidence type="ECO:0000313" key="7">
    <source>
        <dbReference type="Ensembl" id="ENSOTSP00005144688.1"/>
    </source>
</evidence>
<organism evidence="7 8">
    <name type="scientific">Oncorhynchus tshawytscha</name>
    <name type="common">Chinook salmon</name>
    <name type="synonym">Salmo tshawytscha</name>
    <dbReference type="NCBI Taxonomy" id="74940"/>
    <lineage>
        <taxon>Eukaryota</taxon>
        <taxon>Metazoa</taxon>
        <taxon>Chordata</taxon>
        <taxon>Craniata</taxon>
        <taxon>Vertebrata</taxon>
        <taxon>Euteleostomi</taxon>
        <taxon>Actinopterygii</taxon>
        <taxon>Neopterygii</taxon>
        <taxon>Teleostei</taxon>
        <taxon>Protacanthopterygii</taxon>
        <taxon>Salmoniformes</taxon>
        <taxon>Salmonidae</taxon>
        <taxon>Salmoninae</taxon>
        <taxon>Oncorhynchus</taxon>
    </lineage>
</organism>
<sequence length="170" mass="19311">MDHTSAGLSEKGRWGSVGGVLVNLEEKVGVGHSWRALHWAMRGHHRSEVVTTDYVSVLGYIEGLRQSVRHTGVIFSLRQKTVNMKLSIAIAVLMLVFAAHTEAQETEKTIEEHFTTFSNQMKDLSEDLTVKTKDIVEKIGDSEFITKTRTWFTEQFDKMKAKIDETFPKQ</sequence>
<evidence type="ECO:0000313" key="8">
    <source>
        <dbReference type="Proteomes" id="UP000694402"/>
    </source>
</evidence>
<evidence type="ECO:0000256" key="4">
    <source>
        <dbReference type="ARBA" id="ARBA00022525"/>
    </source>
</evidence>
<comment type="subcellular location">
    <subcellularLocation>
        <location evidence="1">Secreted</location>
    </subcellularLocation>
</comment>
<dbReference type="GO" id="GO:0032375">
    <property type="term" value="P:negative regulation of cholesterol transport"/>
    <property type="evidence" value="ECO:0007669"/>
    <property type="project" value="TreeGrafter"/>
</dbReference>
<name>A0AAZ3RUB1_ONCTS</name>
<evidence type="ECO:0000256" key="1">
    <source>
        <dbReference type="ARBA" id="ARBA00004613"/>
    </source>
</evidence>
<proteinExistence type="inferred from homology"/>